<reference evidence="2" key="1">
    <citation type="journal article" date="2020" name="Stud. Mycol.">
        <title>101 Dothideomycetes genomes: a test case for predicting lifestyles and emergence of pathogens.</title>
        <authorList>
            <person name="Haridas S."/>
            <person name="Albert R."/>
            <person name="Binder M."/>
            <person name="Bloem J."/>
            <person name="Labutti K."/>
            <person name="Salamov A."/>
            <person name="Andreopoulos B."/>
            <person name="Baker S."/>
            <person name="Barry K."/>
            <person name="Bills G."/>
            <person name="Bluhm B."/>
            <person name="Cannon C."/>
            <person name="Castanera R."/>
            <person name="Culley D."/>
            <person name="Daum C."/>
            <person name="Ezra D."/>
            <person name="Gonzalez J."/>
            <person name="Henrissat B."/>
            <person name="Kuo A."/>
            <person name="Liang C."/>
            <person name="Lipzen A."/>
            <person name="Lutzoni F."/>
            <person name="Magnuson J."/>
            <person name="Mondo S."/>
            <person name="Nolan M."/>
            <person name="Ohm R."/>
            <person name="Pangilinan J."/>
            <person name="Park H.-J."/>
            <person name="Ramirez L."/>
            <person name="Alfaro M."/>
            <person name="Sun H."/>
            <person name="Tritt A."/>
            <person name="Yoshinaga Y."/>
            <person name="Zwiers L.-H."/>
            <person name="Turgeon B."/>
            <person name="Goodwin S."/>
            <person name="Spatafora J."/>
            <person name="Crous P."/>
            <person name="Grigoriev I."/>
        </authorList>
    </citation>
    <scope>NUCLEOTIDE SEQUENCE</scope>
    <source>
        <strain evidence="2">CBS 116005</strain>
    </source>
</reference>
<dbReference type="PANTHER" id="PTHR28019:SF3">
    <property type="entry name" value="INTEGRAL MEMBRANE PROTEIN (AFU_ORTHOLOGUE AFUA_6G07470)"/>
    <property type="match status" value="1"/>
</dbReference>
<feature type="transmembrane region" description="Helical" evidence="1">
    <location>
        <begin position="7"/>
        <end position="27"/>
    </location>
</feature>
<name>A0A6G1LFD6_9PEZI</name>
<evidence type="ECO:0000313" key="2">
    <source>
        <dbReference type="EMBL" id="KAF2771138.1"/>
    </source>
</evidence>
<feature type="transmembrane region" description="Helical" evidence="1">
    <location>
        <begin position="172"/>
        <end position="199"/>
    </location>
</feature>
<organism evidence="2 3">
    <name type="scientific">Teratosphaeria nubilosa</name>
    <dbReference type="NCBI Taxonomy" id="161662"/>
    <lineage>
        <taxon>Eukaryota</taxon>
        <taxon>Fungi</taxon>
        <taxon>Dikarya</taxon>
        <taxon>Ascomycota</taxon>
        <taxon>Pezizomycotina</taxon>
        <taxon>Dothideomycetes</taxon>
        <taxon>Dothideomycetidae</taxon>
        <taxon>Mycosphaerellales</taxon>
        <taxon>Teratosphaeriaceae</taxon>
        <taxon>Teratosphaeria</taxon>
    </lineage>
</organism>
<dbReference type="Proteomes" id="UP000799436">
    <property type="component" value="Unassembled WGS sequence"/>
</dbReference>
<dbReference type="GO" id="GO:0031505">
    <property type="term" value="P:fungal-type cell wall organization"/>
    <property type="evidence" value="ECO:0007669"/>
    <property type="project" value="TreeGrafter"/>
</dbReference>
<protein>
    <recommendedName>
        <fullName evidence="4">Integral membrane protein</fullName>
    </recommendedName>
</protein>
<keyword evidence="3" id="KW-1185">Reference proteome</keyword>
<evidence type="ECO:0000256" key="1">
    <source>
        <dbReference type="SAM" id="Phobius"/>
    </source>
</evidence>
<evidence type="ECO:0000313" key="3">
    <source>
        <dbReference type="Proteomes" id="UP000799436"/>
    </source>
</evidence>
<dbReference type="GO" id="GO:0005886">
    <property type="term" value="C:plasma membrane"/>
    <property type="evidence" value="ECO:0007669"/>
    <property type="project" value="InterPro"/>
</dbReference>
<keyword evidence="1" id="KW-1133">Transmembrane helix</keyword>
<dbReference type="InterPro" id="IPR052413">
    <property type="entry name" value="SUR7_domain"/>
</dbReference>
<keyword evidence="1" id="KW-0812">Transmembrane</keyword>
<dbReference type="Pfam" id="PF06687">
    <property type="entry name" value="SUR7"/>
    <property type="match status" value="1"/>
</dbReference>
<gene>
    <name evidence="2" type="ORF">EJ03DRAFT_251425</name>
</gene>
<accession>A0A6G1LFD6</accession>
<dbReference type="OrthoDB" id="4480814at2759"/>
<dbReference type="InterPro" id="IPR009571">
    <property type="entry name" value="SUR7/Rim9-like_fungi"/>
</dbReference>
<proteinExistence type="predicted"/>
<feature type="non-terminal residue" evidence="2">
    <location>
        <position position="294"/>
    </location>
</feature>
<feature type="transmembrane region" description="Helical" evidence="1">
    <location>
        <begin position="219"/>
        <end position="239"/>
    </location>
</feature>
<keyword evidence="1" id="KW-0472">Membrane</keyword>
<sequence length="294" mass="32562">MGKAGRIACIFTPWALTIASFICLILIEVSGWSRSSSLTRLYFFEANFTNLDIASASAAANTTTLTTALEYAKQEDLLRDIYQIHLWNYCTSNKTNGKIDWCSKRHKNYYFDPLTTESLENEMLGKSAREAFDAYKKVSKWMFIAYQTSFWTTLATIACGLLAIFSRWGSLLTWLLSIVSSIFTFGAVLTSTILFSVLVGALDTLLDPYSINLSLGTHALIVTWLAVAFSVGATLFWLFSTCCCSGRSNPHHKSNKGGLWAAEPKGQGYGDYGRGRGLKVEKTGGGYERVASPW</sequence>
<dbReference type="PANTHER" id="PTHR28019">
    <property type="entry name" value="CELL MEMBRANE PROTEIN YLR413W-RELATED"/>
    <property type="match status" value="1"/>
</dbReference>
<dbReference type="EMBL" id="ML995821">
    <property type="protein sequence ID" value="KAF2771138.1"/>
    <property type="molecule type" value="Genomic_DNA"/>
</dbReference>
<feature type="transmembrane region" description="Helical" evidence="1">
    <location>
        <begin position="143"/>
        <end position="165"/>
    </location>
</feature>
<dbReference type="GO" id="GO:0051285">
    <property type="term" value="C:cell cortex of cell tip"/>
    <property type="evidence" value="ECO:0007669"/>
    <property type="project" value="TreeGrafter"/>
</dbReference>
<dbReference type="AlphaFoldDB" id="A0A6G1LFD6"/>
<evidence type="ECO:0008006" key="4">
    <source>
        <dbReference type="Google" id="ProtNLM"/>
    </source>
</evidence>